<protein>
    <submittedName>
        <fullName evidence="1">Uncharacterized protein</fullName>
    </submittedName>
</protein>
<accession>A0A1F6TXS6</accession>
<proteinExistence type="predicted"/>
<gene>
    <name evidence="1" type="ORF">A3A87_08960</name>
</gene>
<dbReference type="EMBL" id="MFTC01000083">
    <property type="protein sequence ID" value="OGI49901.1"/>
    <property type="molecule type" value="Genomic_DNA"/>
</dbReference>
<dbReference type="AlphaFoldDB" id="A0A1F6TXS6"/>
<organism evidence="1 2">
    <name type="scientific">Candidatus Muproteobacteria bacterium RIFCSPLOWO2_01_FULL_60_18</name>
    <dbReference type="NCBI Taxonomy" id="1817768"/>
    <lineage>
        <taxon>Bacteria</taxon>
        <taxon>Pseudomonadati</taxon>
        <taxon>Pseudomonadota</taxon>
        <taxon>Candidatus Muproteobacteria</taxon>
    </lineage>
</organism>
<dbReference type="Proteomes" id="UP000179037">
    <property type="component" value="Unassembled WGS sequence"/>
</dbReference>
<comment type="caution">
    <text evidence="1">The sequence shown here is derived from an EMBL/GenBank/DDBJ whole genome shotgun (WGS) entry which is preliminary data.</text>
</comment>
<reference evidence="1 2" key="1">
    <citation type="journal article" date="2016" name="Nat. Commun.">
        <title>Thousands of microbial genomes shed light on interconnected biogeochemical processes in an aquifer system.</title>
        <authorList>
            <person name="Anantharaman K."/>
            <person name="Brown C.T."/>
            <person name="Hug L.A."/>
            <person name="Sharon I."/>
            <person name="Castelle C.J."/>
            <person name="Probst A.J."/>
            <person name="Thomas B.C."/>
            <person name="Singh A."/>
            <person name="Wilkins M.J."/>
            <person name="Karaoz U."/>
            <person name="Brodie E.L."/>
            <person name="Williams K.H."/>
            <person name="Hubbard S.S."/>
            <person name="Banfield J.F."/>
        </authorList>
    </citation>
    <scope>NUCLEOTIDE SEQUENCE [LARGE SCALE GENOMIC DNA]</scope>
</reference>
<evidence type="ECO:0000313" key="2">
    <source>
        <dbReference type="Proteomes" id="UP000179037"/>
    </source>
</evidence>
<evidence type="ECO:0000313" key="1">
    <source>
        <dbReference type="EMBL" id="OGI49901.1"/>
    </source>
</evidence>
<sequence>MGFCCEMNVIGPMEMVTLDGHGVERARESCGYLLAVPEEAEDAVNDIALSCQHTGDYWGAIERIVNSWREIPWALIALDREYKLAGHLMSTKGDTRELRFAWYSVNRRVPTHLSWLFVMNKSILAKLADRSPLFGHPWALLHDKPEDRRWFCIIDPLPEVWVNETESVDAELFESLEKKGMVPKPII</sequence>
<name>A0A1F6TXS6_9PROT</name>